<dbReference type="AlphaFoldDB" id="A0A5K7Z3Q4"/>
<feature type="domain" description="ChsH2 C-terminal OB-fold" evidence="1">
    <location>
        <begin position="71"/>
        <end position="135"/>
    </location>
</feature>
<dbReference type="Proteomes" id="UP000427769">
    <property type="component" value="Chromosome"/>
</dbReference>
<dbReference type="InterPro" id="IPR022002">
    <property type="entry name" value="ChsH2_Znr"/>
</dbReference>
<accession>A0A5K7Z3Q4</accession>
<organism evidence="3 4">
    <name type="scientific">Desulfosarcina widdelii</name>
    <dbReference type="NCBI Taxonomy" id="947919"/>
    <lineage>
        <taxon>Bacteria</taxon>
        <taxon>Pseudomonadati</taxon>
        <taxon>Thermodesulfobacteriota</taxon>
        <taxon>Desulfobacteria</taxon>
        <taxon>Desulfobacterales</taxon>
        <taxon>Desulfosarcinaceae</taxon>
        <taxon>Desulfosarcina</taxon>
    </lineage>
</organism>
<keyword evidence="4" id="KW-1185">Reference proteome</keyword>
<evidence type="ECO:0000313" key="4">
    <source>
        <dbReference type="Proteomes" id="UP000427769"/>
    </source>
</evidence>
<dbReference type="PANTHER" id="PTHR34075">
    <property type="entry name" value="BLR3430 PROTEIN"/>
    <property type="match status" value="1"/>
</dbReference>
<evidence type="ECO:0000313" key="3">
    <source>
        <dbReference type="EMBL" id="BBO74191.1"/>
    </source>
</evidence>
<evidence type="ECO:0000259" key="2">
    <source>
        <dbReference type="Pfam" id="PF12172"/>
    </source>
</evidence>
<evidence type="ECO:0000259" key="1">
    <source>
        <dbReference type="Pfam" id="PF01796"/>
    </source>
</evidence>
<name>A0A5K7Z3Q4_9BACT</name>
<dbReference type="EMBL" id="AP021875">
    <property type="protein sequence ID" value="BBO74191.1"/>
    <property type="molecule type" value="Genomic_DNA"/>
</dbReference>
<dbReference type="OrthoDB" id="5514845at2"/>
<protein>
    <recommendedName>
        <fullName evidence="5">DNA-binding protein</fullName>
    </recommendedName>
</protein>
<proteinExistence type="predicted"/>
<reference evidence="3 4" key="1">
    <citation type="submission" date="2019-11" db="EMBL/GenBank/DDBJ databases">
        <title>Comparative genomics of hydrocarbon-degrading Desulfosarcina strains.</title>
        <authorList>
            <person name="Watanabe M."/>
            <person name="Kojima H."/>
            <person name="Fukui M."/>
        </authorList>
    </citation>
    <scope>NUCLEOTIDE SEQUENCE [LARGE SCALE GENOMIC DNA]</scope>
    <source>
        <strain evidence="3 4">PP31</strain>
    </source>
</reference>
<dbReference type="InterPro" id="IPR002878">
    <property type="entry name" value="ChsH2_C"/>
</dbReference>
<dbReference type="Pfam" id="PF12172">
    <property type="entry name" value="zf-ChsH2"/>
    <property type="match status" value="1"/>
</dbReference>
<dbReference type="InterPro" id="IPR052513">
    <property type="entry name" value="Thioester_dehydratase-like"/>
</dbReference>
<dbReference type="Gene3D" id="6.10.30.10">
    <property type="match status" value="1"/>
</dbReference>
<dbReference type="RefSeq" id="WP_155303239.1">
    <property type="nucleotide sequence ID" value="NZ_AP021875.1"/>
</dbReference>
<dbReference type="Pfam" id="PF01796">
    <property type="entry name" value="OB_ChsH2_C"/>
    <property type="match status" value="1"/>
</dbReference>
<dbReference type="InterPro" id="IPR012340">
    <property type="entry name" value="NA-bd_OB-fold"/>
</dbReference>
<sequence>MSNPLDTIEPMVYQSQISVPYTWWAGNTAGKFLRSLRDEQKILGTRCDKCKRVFVPPRKTCPTCFTTNETWTAVESVGTVVAVTVARRQLAAIPKKVPVVFALIKLDGADTALLHTIDGIDPDQVSIGMRVRACFTDQAGASINAISHFEPVE</sequence>
<dbReference type="PANTHER" id="PTHR34075:SF4">
    <property type="entry name" value="DUF35 DOMAIN-CONTAINING PROTEIN"/>
    <property type="match status" value="1"/>
</dbReference>
<evidence type="ECO:0008006" key="5">
    <source>
        <dbReference type="Google" id="ProtNLM"/>
    </source>
</evidence>
<feature type="domain" description="ChsH2 rubredoxin-like zinc ribbon" evidence="2">
    <location>
        <begin position="36"/>
        <end position="67"/>
    </location>
</feature>
<dbReference type="KEGG" id="dwd:DSCW_16080"/>
<dbReference type="SUPFAM" id="SSF50249">
    <property type="entry name" value="Nucleic acid-binding proteins"/>
    <property type="match status" value="1"/>
</dbReference>
<gene>
    <name evidence="3" type="ORF">DSCW_16080</name>
</gene>